<accession>A0AAN7NVT8</accession>
<feature type="chain" id="PRO_5042975894" evidence="1">
    <location>
        <begin position="22"/>
        <end position="123"/>
    </location>
</feature>
<comment type="caution">
    <text evidence="2">The sequence shown here is derived from an EMBL/GenBank/DDBJ whole genome shotgun (WGS) entry which is preliminary data.</text>
</comment>
<dbReference type="EMBL" id="JARPUR010000006">
    <property type="protein sequence ID" value="KAK4873565.1"/>
    <property type="molecule type" value="Genomic_DNA"/>
</dbReference>
<reference evidence="3" key="1">
    <citation type="submission" date="2023-01" db="EMBL/GenBank/DDBJ databases">
        <title>Key to firefly adult light organ development and bioluminescence: homeobox transcription factors regulate luciferase expression and transportation to peroxisome.</title>
        <authorList>
            <person name="Fu X."/>
        </authorList>
    </citation>
    <scope>NUCLEOTIDE SEQUENCE [LARGE SCALE GENOMIC DNA]</scope>
</reference>
<keyword evidence="3" id="KW-1185">Reference proteome</keyword>
<proteinExistence type="predicted"/>
<dbReference type="AlphaFoldDB" id="A0AAN7NVT8"/>
<dbReference type="Proteomes" id="UP001353858">
    <property type="component" value="Unassembled WGS sequence"/>
</dbReference>
<name>A0AAN7NVT8_9COLE</name>
<keyword evidence="1" id="KW-0732">Signal</keyword>
<evidence type="ECO:0000256" key="1">
    <source>
        <dbReference type="SAM" id="SignalP"/>
    </source>
</evidence>
<protein>
    <submittedName>
        <fullName evidence="2">Uncharacterized protein</fullName>
    </submittedName>
</protein>
<feature type="signal peptide" evidence="1">
    <location>
        <begin position="1"/>
        <end position="21"/>
    </location>
</feature>
<gene>
    <name evidence="2" type="ORF">RN001_012925</name>
</gene>
<sequence length="123" mass="14448">MDMKTIFTLCLVLFSITPLRCDQNTTGKIVSYIFEPLVTIIDSDHMTETMKLEAVQILRRSIDEGLDNPCKELRDYFMETYFNYIWNCVEYKSYAIHRDISIDLKADDVKYALFGLVIKTLRN</sequence>
<evidence type="ECO:0000313" key="3">
    <source>
        <dbReference type="Proteomes" id="UP001353858"/>
    </source>
</evidence>
<organism evidence="2 3">
    <name type="scientific">Aquatica leii</name>
    <dbReference type="NCBI Taxonomy" id="1421715"/>
    <lineage>
        <taxon>Eukaryota</taxon>
        <taxon>Metazoa</taxon>
        <taxon>Ecdysozoa</taxon>
        <taxon>Arthropoda</taxon>
        <taxon>Hexapoda</taxon>
        <taxon>Insecta</taxon>
        <taxon>Pterygota</taxon>
        <taxon>Neoptera</taxon>
        <taxon>Endopterygota</taxon>
        <taxon>Coleoptera</taxon>
        <taxon>Polyphaga</taxon>
        <taxon>Elateriformia</taxon>
        <taxon>Elateroidea</taxon>
        <taxon>Lampyridae</taxon>
        <taxon>Luciolinae</taxon>
        <taxon>Aquatica</taxon>
    </lineage>
</organism>
<evidence type="ECO:0000313" key="2">
    <source>
        <dbReference type="EMBL" id="KAK4873565.1"/>
    </source>
</evidence>